<comment type="caution">
    <text evidence="2">The sequence shown here is derived from an EMBL/GenBank/DDBJ whole genome shotgun (WGS) entry which is preliminary data.</text>
</comment>
<sequence>MEKKKILVTFFTFLFIIFGLSYERKLKSNKLKYSINNLQFGVNLDEKENEYNRKIDSVENKVQKKSYLLKNISSVNSENSKVNKRQPYLVYTKKNVPHFDEISDVKEDKKKKNTNSITNFFIQSRSSLSNDANFIDDYKKLNTSVTDHILRAKENYILGLSYVDVGSFYMIKEKKESHEKFRKNHEKTMWDFHKCSLKIVNFYINTKYDMINKLGYLLLVEKDVERYNSYKKELQNIKLKIEEDVKSTENDDINCTKTKDIVYDALGHSINEAYCDASTCNIEKCKNVCCPNKCCYELNCFYTRIFVSYAQIAKKKINKNRDNEFIQEVDNFLNSYESNEIKKSSFNKKSLKNYLDLLIEEVKGIKNDYEEQKKLAYQSYDKFLALEKGAPKMTFSKSNLVNDLAPASIEFKKTFHYADWNEILRDKFYDHKINFYIYFYGL</sequence>
<feature type="coiled-coil region" evidence="1">
    <location>
        <begin position="220"/>
        <end position="251"/>
    </location>
</feature>
<dbReference type="OMA" id="RRIWICL"/>
<gene>
    <name evidence="2" type="ORF">PGAL8A_00185700</name>
</gene>
<dbReference type="OrthoDB" id="10551938at2759"/>
<dbReference type="RefSeq" id="XP_028527283.1">
    <property type="nucleotide sequence ID" value="XM_028670541.1"/>
</dbReference>
<accession>A0A1J1GQB9</accession>
<evidence type="ECO:0000256" key="1">
    <source>
        <dbReference type="SAM" id="Coils"/>
    </source>
</evidence>
<evidence type="ECO:0000313" key="2">
    <source>
        <dbReference type="EMBL" id="CRG94462.1"/>
    </source>
</evidence>
<dbReference type="GeneID" id="39730384"/>
<protein>
    <submittedName>
        <fullName evidence="2">Reticulocyte binding protein, putative</fullName>
    </submittedName>
</protein>
<name>A0A1J1GQB9_PLAGA</name>
<dbReference type="AlphaFoldDB" id="A0A1J1GQB9"/>
<evidence type="ECO:0000313" key="3">
    <source>
        <dbReference type="Proteomes" id="UP000220797"/>
    </source>
</evidence>
<reference evidence="2" key="1">
    <citation type="submission" date="2015-04" db="EMBL/GenBank/DDBJ databases">
        <authorList>
            <consortium name="Pathogen Informatics"/>
        </authorList>
    </citation>
    <scope>NUCLEOTIDE SEQUENCE [LARGE SCALE GENOMIC DNA]</scope>
    <source>
        <strain evidence="2">8A</strain>
    </source>
</reference>
<dbReference type="VEuPathDB" id="PlasmoDB:PGAL8A_00185700"/>
<keyword evidence="3" id="KW-1185">Reference proteome</keyword>
<dbReference type="Proteomes" id="UP000220797">
    <property type="component" value="Unassembled WGS sequence"/>
</dbReference>
<keyword evidence="1" id="KW-0175">Coiled coil</keyword>
<organism evidence="2 3">
    <name type="scientific">Plasmodium gallinaceum</name>
    <dbReference type="NCBI Taxonomy" id="5849"/>
    <lineage>
        <taxon>Eukaryota</taxon>
        <taxon>Sar</taxon>
        <taxon>Alveolata</taxon>
        <taxon>Apicomplexa</taxon>
        <taxon>Aconoidasida</taxon>
        <taxon>Haemosporida</taxon>
        <taxon>Plasmodiidae</taxon>
        <taxon>Plasmodium</taxon>
        <taxon>Plasmodium (Haemamoeba)</taxon>
    </lineage>
</organism>
<proteinExistence type="predicted"/>
<dbReference type="EMBL" id="CVMV01000024">
    <property type="protein sequence ID" value="CRG94462.1"/>
    <property type="molecule type" value="Genomic_DNA"/>
</dbReference>